<dbReference type="Pfam" id="PF00300">
    <property type="entry name" value="His_Phos_1"/>
    <property type="match status" value="1"/>
</dbReference>
<name>A0A1I2XD97_9SPHI</name>
<organism evidence="1 2">
    <name type="scientific">Pedobacter insulae</name>
    <dbReference type="NCBI Taxonomy" id="414048"/>
    <lineage>
        <taxon>Bacteria</taxon>
        <taxon>Pseudomonadati</taxon>
        <taxon>Bacteroidota</taxon>
        <taxon>Sphingobacteriia</taxon>
        <taxon>Sphingobacteriales</taxon>
        <taxon>Sphingobacteriaceae</taxon>
        <taxon>Pedobacter</taxon>
    </lineage>
</organism>
<dbReference type="InterPro" id="IPR013078">
    <property type="entry name" value="His_Pase_superF_clade-1"/>
</dbReference>
<gene>
    <name evidence="1" type="ORF">SAMN04489864_105133</name>
</gene>
<dbReference type="CDD" id="cd07040">
    <property type="entry name" value="HP"/>
    <property type="match status" value="1"/>
</dbReference>
<dbReference type="EMBL" id="FOPP01000005">
    <property type="protein sequence ID" value="SFH11027.1"/>
    <property type="molecule type" value="Genomic_DNA"/>
</dbReference>
<sequence>MKNLIILLLFLFVGQQNIYAQKTIKIWVVRHAEKDVSNPKDKDPDLSPLGKERAEALAKYLKGEKIDSIFSTNYKRTRLTGYPTADKTGLTIQTYDPATHSELAKNLIKNAEGKRMLIIGHSNTVQEILVAFGAQKPVKELTEDDYDYIFELTIKGDKREVKVDRYGAEHHTKE</sequence>
<dbReference type="Gene3D" id="3.40.50.1240">
    <property type="entry name" value="Phosphoglycerate mutase-like"/>
    <property type="match status" value="1"/>
</dbReference>
<proteinExistence type="predicted"/>
<keyword evidence="2" id="KW-1185">Reference proteome</keyword>
<dbReference type="OrthoDB" id="3296006at2"/>
<dbReference type="AlphaFoldDB" id="A0A1I2XD97"/>
<reference evidence="1 2" key="1">
    <citation type="submission" date="2016-10" db="EMBL/GenBank/DDBJ databases">
        <authorList>
            <person name="de Groot N.N."/>
        </authorList>
    </citation>
    <scope>NUCLEOTIDE SEQUENCE [LARGE SCALE GENOMIC DNA]</scope>
    <source>
        <strain evidence="1 2">DSM 18684</strain>
    </source>
</reference>
<dbReference type="SUPFAM" id="SSF53254">
    <property type="entry name" value="Phosphoglycerate mutase-like"/>
    <property type="match status" value="1"/>
</dbReference>
<dbReference type="InterPro" id="IPR029033">
    <property type="entry name" value="His_PPase_superfam"/>
</dbReference>
<dbReference type="RefSeq" id="WP_090993588.1">
    <property type="nucleotide sequence ID" value="NZ_FOPP01000005.1"/>
</dbReference>
<protein>
    <submittedName>
        <fullName evidence="1">Histidine phosphatase superfamily (Branch 1)</fullName>
    </submittedName>
</protein>
<evidence type="ECO:0000313" key="2">
    <source>
        <dbReference type="Proteomes" id="UP000199666"/>
    </source>
</evidence>
<evidence type="ECO:0000313" key="1">
    <source>
        <dbReference type="EMBL" id="SFH11027.1"/>
    </source>
</evidence>
<dbReference type="Proteomes" id="UP000199666">
    <property type="component" value="Unassembled WGS sequence"/>
</dbReference>
<dbReference type="STRING" id="414048.SAMN04489864_105133"/>
<accession>A0A1I2XD97</accession>
<dbReference type="SMART" id="SM00855">
    <property type="entry name" value="PGAM"/>
    <property type="match status" value="1"/>
</dbReference>